<evidence type="ECO:0000256" key="2">
    <source>
        <dbReference type="ARBA" id="ARBA00007935"/>
    </source>
</evidence>
<gene>
    <name evidence="9" type="ORF">HYG86_05555</name>
</gene>
<feature type="transmembrane region" description="Helical" evidence="8">
    <location>
        <begin position="91"/>
        <end position="108"/>
    </location>
</feature>
<dbReference type="InterPro" id="IPR037294">
    <property type="entry name" value="ABC_BtuC-like"/>
</dbReference>
<keyword evidence="4" id="KW-1003">Cell membrane</keyword>
<dbReference type="InterPro" id="IPR000522">
    <property type="entry name" value="ABC_transptr_permease_BtuC"/>
</dbReference>
<comment type="subcellular location">
    <subcellularLocation>
        <location evidence="1">Cell membrane</location>
        <topology evidence="1">Multi-pass membrane protein</topology>
    </subcellularLocation>
</comment>
<sequence>MYITSKTNTENISKGLDIQTNYTKHIQKKIAMLCLLTVLLFAVGLVGLSLGGSSYTVRESWEALRGGLSFSNSDVVNTRHNIIWKLRVPRVMMAIIGGAGLAFSGVVMQTILKNPLASPFTLGISSAASFGAALAIIMRTGFLGIFDITLPYDYLITGNAFTFSLICTMIIYGLTKLQKVSSETIILLGVAMMNLFSAATSFLQYLGDPDELASLTYWMFGSLSKVTWSKLHITCLLVIPIILLIYRRAWDLNSLMLGEESAKSTGINVERLRLTCFILTSLVTAVVVSFLGPIGFIGLVAPHLGRILFGGDHRFLIPASSLLGALLLLLADTIARTLLAPVVIPVGIITSFVGVPLLIYLMMRRRTEHW</sequence>
<reference evidence="9 10" key="1">
    <citation type="submission" date="2020-07" db="EMBL/GenBank/DDBJ databases">
        <title>Alkalicella. sp. LB2 genome.</title>
        <authorList>
            <person name="Postec A."/>
            <person name="Quemeneur M."/>
        </authorList>
    </citation>
    <scope>NUCLEOTIDE SEQUENCE [LARGE SCALE GENOMIC DNA]</scope>
    <source>
        <strain evidence="9 10">LB2</strain>
    </source>
</reference>
<dbReference type="AlphaFoldDB" id="A0A7G9WD58"/>
<evidence type="ECO:0000256" key="7">
    <source>
        <dbReference type="ARBA" id="ARBA00023136"/>
    </source>
</evidence>
<evidence type="ECO:0000313" key="9">
    <source>
        <dbReference type="EMBL" id="QNO16620.1"/>
    </source>
</evidence>
<dbReference type="EMBL" id="CP058559">
    <property type="protein sequence ID" value="QNO16620.1"/>
    <property type="molecule type" value="Genomic_DNA"/>
</dbReference>
<dbReference type="PANTHER" id="PTHR30472:SF25">
    <property type="entry name" value="ABC TRANSPORTER PERMEASE PROTEIN MJ0876-RELATED"/>
    <property type="match status" value="1"/>
</dbReference>
<keyword evidence="5 8" id="KW-0812">Transmembrane</keyword>
<organism evidence="9 10">
    <name type="scientific">Alkalicella caledoniensis</name>
    <dbReference type="NCBI Taxonomy" id="2731377"/>
    <lineage>
        <taxon>Bacteria</taxon>
        <taxon>Bacillati</taxon>
        <taxon>Bacillota</taxon>
        <taxon>Clostridia</taxon>
        <taxon>Eubacteriales</taxon>
        <taxon>Proteinivoracaceae</taxon>
        <taxon>Alkalicella</taxon>
    </lineage>
</organism>
<evidence type="ECO:0000256" key="5">
    <source>
        <dbReference type="ARBA" id="ARBA00022692"/>
    </source>
</evidence>
<feature type="transmembrane region" description="Helical" evidence="8">
    <location>
        <begin position="313"/>
        <end position="331"/>
    </location>
</feature>
<feature type="transmembrane region" description="Helical" evidence="8">
    <location>
        <begin position="338"/>
        <end position="363"/>
    </location>
</feature>
<name>A0A7G9WD58_ALKCA</name>
<feature type="transmembrane region" description="Helical" evidence="8">
    <location>
        <begin position="120"/>
        <end position="142"/>
    </location>
</feature>
<dbReference type="SUPFAM" id="SSF81345">
    <property type="entry name" value="ABC transporter involved in vitamin B12 uptake, BtuC"/>
    <property type="match status" value="1"/>
</dbReference>
<keyword evidence="10" id="KW-1185">Reference proteome</keyword>
<feature type="transmembrane region" description="Helical" evidence="8">
    <location>
        <begin position="186"/>
        <end position="207"/>
    </location>
</feature>
<feature type="transmembrane region" description="Helical" evidence="8">
    <location>
        <begin position="30"/>
        <end position="51"/>
    </location>
</feature>
<feature type="transmembrane region" description="Helical" evidence="8">
    <location>
        <begin position="154"/>
        <end position="174"/>
    </location>
</feature>
<dbReference type="CDD" id="cd06550">
    <property type="entry name" value="TM_ABC_iron-siderophores_like"/>
    <property type="match status" value="1"/>
</dbReference>
<dbReference type="GO" id="GO:0022857">
    <property type="term" value="F:transmembrane transporter activity"/>
    <property type="evidence" value="ECO:0007669"/>
    <property type="project" value="InterPro"/>
</dbReference>
<dbReference type="GO" id="GO:0033214">
    <property type="term" value="P:siderophore-iron import into cell"/>
    <property type="evidence" value="ECO:0007669"/>
    <property type="project" value="TreeGrafter"/>
</dbReference>
<keyword evidence="7 8" id="KW-0472">Membrane</keyword>
<protein>
    <submittedName>
        <fullName evidence="9">Iron ABC transporter permease</fullName>
    </submittedName>
</protein>
<dbReference type="GO" id="GO:0005886">
    <property type="term" value="C:plasma membrane"/>
    <property type="evidence" value="ECO:0007669"/>
    <property type="project" value="UniProtKB-SubCell"/>
</dbReference>
<evidence type="ECO:0000256" key="8">
    <source>
        <dbReference type="SAM" id="Phobius"/>
    </source>
</evidence>
<dbReference type="KEGG" id="acae:HYG86_05555"/>
<accession>A0A7G9WD58</accession>
<feature type="transmembrane region" description="Helical" evidence="8">
    <location>
        <begin position="276"/>
        <end position="301"/>
    </location>
</feature>
<dbReference type="Gene3D" id="1.10.3470.10">
    <property type="entry name" value="ABC transporter involved in vitamin B12 uptake, BtuC"/>
    <property type="match status" value="1"/>
</dbReference>
<keyword evidence="3" id="KW-0813">Transport</keyword>
<evidence type="ECO:0000256" key="1">
    <source>
        <dbReference type="ARBA" id="ARBA00004651"/>
    </source>
</evidence>
<evidence type="ECO:0000256" key="3">
    <source>
        <dbReference type="ARBA" id="ARBA00022448"/>
    </source>
</evidence>
<dbReference type="Pfam" id="PF01032">
    <property type="entry name" value="FecCD"/>
    <property type="match status" value="1"/>
</dbReference>
<dbReference type="PANTHER" id="PTHR30472">
    <property type="entry name" value="FERRIC ENTEROBACTIN TRANSPORT SYSTEM PERMEASE PROTEIN"/>
    <property type="match status" value="1"/>
</dbReference>
<keyword evidence="6 8" id="KW-1133">Transmembrane helix</keyword>
<proteinExistence type="inferred from homology"/>
<evidence type="ECO:0000256" key="6">
    <source>
        <dbReference type="ARBA" id="ARBA00022989"/>
    </source>
</evidence>
<dbReference type="Proteomes" id="UP000516160">
    <property type="component" value="Chromosome"/>
</dbReference>
<comment type="similarity">
    <text evidence="2">Belongs to the binding-protein-dependent transport system permease family. FecCD subfamily.</text>
</comment>
<dbReference type="FunFam" id="1.10.3470.10:FF:000001">
    <property type="entry name" value="Vitamin B12 ABC transporter permease BtuC"/>
    <property type="match status" value="1"/>
</dbReference>
<feature type="transmembrane region" description="Helical" evidence="8">
    <location>
        <begin position="227"/>
        <end position="246"/>
    </location>
</feature>
<evidence type="ECO:0000256" key="4">
    <source>
        <dbReference type="ARBA" id="ARBA00022475"/>
    </source>
</evidence>
<evidence type="ECO:0000313" key="10">
    <source>
        <dbReference type="Proteomes" id="UP000516160"/>
    </source>
</evidence>